<evidence type="ECO:0000313" key="3">
    <source>
        <dbReference type="EMBL" id="MCI30634.1"/>
    </source>
</evidence>
<name>A0A392R3F7_9FABA</name>
<dbReference type="AlphaFoldDB" id="A0A392R3F7"/>
<evidence type="ECO:0000313" key="4">
    <source>
        <dbReference type="Proteomes" id="UP000265520"/>
    </source>
</evidence>
<dbReference type="GO" id="GO:0016020">
    <property type="term" value="C:membrane"/>
    <property type="evidence" value="ECO:0007669"/>
    <property type="project" value="UniProtKB-SubCell"/>
</dbReference>
<organism evidence="3 4">
    <name type="scientific">Trifolium medium</name>
    <dbReference type="NCBI Taxonomy" id="97028"/>
    <lineage>
        <taxon>Eukaryota</taxon>
        <taxon>Viridiplantae</taxon>
        <taxon>Streptophyta</taxon>
        <taxon>Embryophyta</taxon>
        <taxon>Tracheophyta</taxon>
        <taxon>Spermatophyta</taxon>
        <taxon>Magnoliopsida</taxon>
        <taxon>eudicotyledons</taxon>
        <taxon>Gunneridae</taxon>
        <taxon>Pentapetalae</taxon>
        <taxon>rosids</taxon>
        <taxon>fabids</taxon>
        <taxon>Fabales</taxon>
        <taxon>Fabaceae</taxon>
        <taxon>Papilionoideae</taxon>
        <taxon>50 kb inversion clade</taxon>
        <taxon>NPAAA clade</taxon>
        <taxon>Hologalegina</taxon>
        <taxon>IRL clade</taxon>
        <taxon>Trifolieae</taxon>
        <taxon>Trifolium</taxon>
    </lineage>
</organism>
<sequence length="118" mass="13839">ERFEKVQKEAPLEYQSYLVQVTKYQAAQHCKTWIVGKWITPREQNWAPRGTHFHQFVVPPIFAFRRDCTYGDLAAMRLPEDVEGLGCCEVTNLLLINFLVFIFRTSRFVPLRPEVTCC</sequence>
<feature type="non-terminal residue" evidence="3">
    <location>
        <position position="1"/>
    </location>
</feature>
<accession>A0A392R3F7</accession>
<comment type="caution">
    <text evidence="3">The sequence shown here is derived from an EMBL/GenBank/DDBJ whole genome shotgun (WGS) entry which is preliminary data.</text>
</comment>
<dbReference type="EMBL" id="LXQA010181078">
    <property type="protein sequence ID" value="MCI30634.1"/>
    <property type="molecule type" value="Genomic_DNA"/>
</dbReference>
<keyword evidence="4" id="KW-1185">Reference proteome</keyword>
<feature type="domain" description="Very-long-chain aldehyde decarbonylase CER1-like C-terminal" evidence="2">
    <location>
        <begin position="1"/>
        <end position="91"/>
    </location>
</feature>
<proteinExistence type="predicted"/>
<evidence type="ECO:0000256" key="1">
    <source>
        <dbReference type="ARBA" id="ARBA00004141"/>
    </source>
</evidence>
<evidence type="ECO:0000259" key="2">
    <source>
        <dbReference type="Pfam" id="PF12076"/>
    </source>
</evidence>
<dbReference type="Pfam" id="PF12076">
    <property type="entry name" value="CER1-like_C"/>
    <property type="match status" value="1"/>
</dbReference>
<protein>
    <submittedName>
        <fullName evidence="3">Protein ECERIFERUM 3-like</fullName>
    </submittedName>
</protein>
<dbReference type="InterPro" id="IPR021940">
    <property type="entry name" value="CER1-like_C"/>
</dbReference>
<comment type="subcellular location">
    <subcellularLocation>
        <location evidence="1">Membrane</location>
        <topology evidence="1">Multi-pass membrane protein</topology>
    </subcellularLocation>
</comment>
<reference evidence="3 4" key="1">
    <citation type="journal article" date="2018" name="Front. Plant Sci.">
        <title>Red Clover (Trifolium pratense) and Zigzag Clover (T. medium) - A Picture of Genomic Similarities and Differences.</title>
        <authorList>
            <person name="Dluhosova J."/>
            <person name="Istvanek J."/>
            <person name="Nedelnik J."/>
            <person name="Repkova J."/>
        </authorList>
    </citation>
    <scope>NUCLEOTIDE SEQUENCE [LARGE SCALE GENOMIC DNA]</scope>
    <source>
        <strain evidence="4">cv. 10/8</strain>
        <tissue evidence="3">Leaf</tissue>
    </source>
</reference>
<dbReference type="Proteomes" id="UP000265520">
    <property type="component" value="Unassembled WGS sequence"/>
</dbReference>